<evidence type="ECO:0000256" key="2">
    <source>
        <dbReference type="PIRNR" id="PIRNR000915"/>
    </source>
</evidence>
<dbReference type="InterPro" id="IPR023214">
    <property type="entry name" value="HAD_sf"/>
</dbReference>
<keyword evidence="5" id="KW-0460">Magnesium</keyword>
<dbReference type="RefSeq" id="XP_019020461.1">
    <property type="nucleotide sequence ID" value="XM_019163765.1"/>
</dbReference>
<evidence type="ECO:0000256" key="4">
    <source>
        <dbReference type="PIRSR" id="PIRSR000915-2"/>
    </source>
</evidence>
<dbReference type="AlphaFoldDB" id="A0A1E3NUM9"/>
<feature type="active site" description="Nucleophile" evidence="3">
    <location>
        <position position="24"/>
    </location>
</feature>
<feature type="active site" description="Proton donor" evidence="3">
    <location>
        <position position="26"/>
    </location>
</feature>
<keyword evidence="5" id="KW-0479">Metal-binding</keyword>
<reference evidence="6 7" key="1">
    <citation type="journal article" date="2016" name="Proc. Natl. Acad. Sci. U.S.A.">
        <title>Comparative genomics of biotechnologically important yeasts.</title>
        <authorList>
            <person name="Riley R."/>
            <person name="Haridas S."/>
            <person name="Wolfe K.H."/>
            <person name="Lopes M.R."/>
            <person name="Hittinger C.T."/>
            <person name="Goeker M."/>
            <person name="Salamov A.A."/>
            <person name="Wisecaver J.H."/>
            <person name="Long T.M."/>
            <person name="Calvey C.H."/>
            <person name="Aerts A.L."/>
            <person name="Barry K.W."/>
            <person name="Choi C."/>
            <person name="Clum A."/>
            <person name="Coughlan A.Y."/>
            <person name="Deshpande S."/>
            <person name="Douglass A.P."/>
            <person name="Hanson S.J."/>
            <person name="Klenk H.-P."/>
            <person name="LaButti K.M."/>
            <person name="Lapidus A."/>
            <person name="Lindquist E.A."/>
            <person name="Lipzen A.M."/>
            <person name="Meier-Kolthoff J.P."/>
            <person name="Ohm R.A."/>
            <person name="Otillar R.P."/>
            <person name="Pangilinan J.L."/>
            <person name="Peng Y."/>
            <person name="Rokas A."/>
            <person name="Rosa C.A."/>
            <person name="Scheuner C."/>
            <person name="Sibirny A.A."/>
            <person name="Slot J.C."/>
            <person name="Stielow J.B."/>
            <person name="Sun H."/>
            <person name="Kurtzman C.P."/>
            <person name="Blackwell M."/>
            <person name="Grigoriev I.V."/>
            <person name="Jeffries T.W."/>
        </authorList>
    </citation>
    <scope>NUCLEOTIDE SEQUENCE [LARGE SCALE GENOMIC DNA]</scope>
    <source>
        <strain evidence="6 7">NRRL Y-2026</strain>
    </source>
</reference>
<dbReference type="PANTHER" id="PTHR19288">
    <property type="entry name" value="4-NITROPHENYLPHOSPHATASE-RELATED"/>
    <property type="match status" value="1"/>
</dbReference>
<accession>A0A1E3NUM9</accession>
<sequence>MTVKITTHEQAKTLIETHDTFLFDCDGVIWIGDELLPHVKETIGLLQALGKTPIFVSNNSTKARTDYVAKLAGFGIGGIETSQIINSAYSTAIYVHEVLRLPKDQKVWVLGQSGITAELQLLGYETVTFDDLEAAAAARGAAPLAMEDVHELVDPGVGCVVVGLDFQLTYLKLGVTLQHLLDGKTPFIATNIDSTFPFKSTRLPGAGAIVETVAFASGREPDAICGKPNAGMMDSILAHHRLDKTRTVMVGDRLNTDMRFGSANGIDTLLVLTGIDREASVAAGHDDVSFYANALGDLYTLYNSV</sequence>
<dbReference type="PIRSF" id="PIRSF000915">
    <property type="entry name" value="PGP-type_phosphatase"/>
    <property type="match status" value="1"/>
</dbReference>
<dbReference type="STRING" id="763406.A0A1E3NUM9"/>
<gene>
    <name evidence="6" type="ORF">PICMEDRAFT_70897</name>
</gene>
<comment type="cofactor">
    <cofactor evidence="5">
        <name>Mg(2+)</name>
        <dbReference type="ChEBI" id="CHEBI:18420"/>
    </cofactor>
    <text evidence="5">Divalent metal ions. Mg(2+) is the most effective.</text>
</comment>
<dbReference type="InterPro" id="IPR006349">
    <property type="entry name" value="PGP_euk"/>
</dbReference>
<evidence type="ECO:0000313" key="7">
    <source>
        <dbReference type="Proteomes" id="UP000094455"/>
    </source>
</evidence>
<feature type="binding site" evidence="5">
    <location>
        <position position="252"/>
    </location>
    <ligand>
        <name>Mg(2+)</name>
        <dbReference type="ChEBI" id="CHEBI:18420"/>
    </ligand>
</feature>
<dbReference type="GO" id="GO:0004035">
    <property type="term" value="F:alkaline phosphatase activity"/>
    <property type="evidence" value="ECO:0007669"/>
    <property type="project" value="EnsemblFungi"/>
</dbReference>
<dbReference type="InterPro" id="IPR036412">
    <property type="entry name" value="HAD-like_sf"/>
</dbReference>
<dbReference type="SUPFAM" id="SSF56784">
    <property type="entry name" value="HAD-like"/>
    <property type="match status" value="1"/>
</dbReference>
<organism evidence="6 7">
    <name type="scientific">Pichia membranifaciens NRRL Y-2026</name>
    <dbReference type="NCBI Taxonomy" id="763406"/>
    <lineage>
        <taxon>Eukaryota</taxon>
        <taxon>Fungi</taxon>
        <taxon>Dikarya</taxon>
        <taxon>Ascomycota</taxon>
        <taxon>Saccharomycotina</taxon>
        <taxon>Pichiomycetes</taxon>
        <taxon>Pichiales</taxon>
        <taxon>Pichiaceae</taxon>
        <taxon>Pichia</taxon>
    </lineage>
</organism>
<dbReference type="GO" id="GO:0005737">
    <property type="term" value="C:cytoplasm"/>
    <property type="evidence" value="ECO:0007669"/>
    <property type="project" value="TreeGrafter"/>
</dbReference>
<proteinExistence type="predicted"/>
<feature type="binding site" evidence="5">
    <location>
        <position position="24"/>
    </location>
    <ligand>
        <name>Mg(2+)</name>
        <dbReference type="ChEBI" id="CHEBI:18420"/>
    </ligand>
</feature>
<dbReference type="GO" id="GO:0008967">
    <property type="term" value="F:phosphoglycolate phosphatase activity"/>
    <property type="evidence" value="ECO:0007669"/>
    <property type="project" value="EnsemblFungi"/>
</dbReference>
<keyword evidence="1 2" id="KW-0378">Hydrolase</keyword>
<dbReference type="GO" id="GO:0004721">
    <property type="term" value="F:phosphoprotein phosphatase activity"/>
    <property type="evidence" value="ECO:0007669"/>
    <property type="project" value="EnsemblFungi"/>
</dbReference>
<dbReference type="Pfam" id="PF13242">
    <property type="entry name" value="Hydrolase_like"/>
    <property type="match status" value="1"/>
</dbReference>
<evidence type="ECO:0000256" key="3">
    <source>
        <dbReference type="PIRSR" id="PIRSR000915-1"/>
    </source>
</evidence>
<dbReference type="Gene3D" id="3.40.50.1000">
    <property type="entry name" value="HAD superfamily/HAD-like"/>
    <property type="match status" value="2"/>
</dbReference>
<keyword evidence="7" id="KW-1185">Reference proteome</keyword>
<dbReference type="InterPro" id="IPR006357">
    <property type="entry name" value="HAD-SF_hydro_IIA"/>
</dbReference>
<feature type="binding site" evidence="5">
    <location>
        <position position="26"/>
    </location>
    <ligand>
        <name>Mg(2+)</name>
        <dbReference type="ChEBI" id="CHEBI:18420"/>
    </ligand>
</feature>
<evidence type="ECO:0000313" key="6">
    <source>
        <dbReference type="EMBL" id="ODQ49348.1"/>
    </source>
</evidence>
<dbReference type="NCBIfam" id="TIGR01460">
    <property type="entry name" value="HAD-SF-IIA"/>
    <property type="match status" value="1"/>
</dbReference>
<dbReference type="NCBIfam" id="TIGR01452">
    <property type="entry name" value="PGP_euk"/>
    <property type="match status" value="1"/>
</dbReference>
<name>A0A1E3NUM9_9ASCO</name>
<dbReference type="OrthoDB" id="413953at2759"/>
<dbReference type="Proteomes" id="UP000094455">
    <property type="component" value="Unassembled WGS sequence"/>
</dbReference>
<dbReference type="PANTHER" id="PTHR19288:SF46">
    <property type="entry name" value="HALOACID DEHALOGENASE-LIKE HYDROLASE DOMAIN-CONTAINING PROTEIN 2"/>
    <property type="match status" value="1"/>
</dbReference>
<feature type="binding site" evidence="4">
    <location>
        <begin position="57"/>
        <end position="59"/>
    </location>
    <ligand>
        <name>substrate</name>
    </ligand>
</feature>
<dbReference type="GO" id="GO:0005975">
    <property type="term" value="P:carbohydrate metabolic process"/>
    <property type="evidence" value="ECO:0007669"/>
    <property type="project" value="EnsemblFungi"/>
</dbReference>
<evidence type="ECO:0000256" key="5">
    <source>
        <dbReference type="PIRSR" id="PIRSR000915-3"/>
    </source>
</evidence>
<dbReference type="GO" id="GO:0046872">
    <property type="term" value="F:metal ion binding"/>
    <property type="evidence" value="ECO:0007669"/>
    <property type="project" value="UniProtKB-KW"/>
</dbReference>
<dbReference type="GeneID" id="30180452"/>
<protein>
    <recommendedName>
        <fullName evidence="2">4-nitrophenylphosphatase</fullName>
        <shortName evidence="2">PNPPase</shortName>
        <ecNumber evidence="2">3.1.3.41</ecNumber>
    </recommendedName>
</protein>
<dbReference type="EMBL" id="KV454001">
    <property type="protein sequence ID" value="ODQ49348.1"/>
    <property type="molecule type" value="Genomic_DNA"/>
</dbReference>
<dbReference type="EC" id="3.1.3.41" evidence="2"/>
<dbReference type="Pfam" id="PF13344">
    <property type="entry name" value="Hydrolase_6"/>
    <property type="match status" value="1"/>
</dbReference>
<evidence type="ECO:0000256" key="1">
    <source>
        <dbReference type="ARBA" id="ARBA00022801"/>
    </source>
</evidence>
<feature type="binding site" evidence="4">
    <location>
        <position position="227"/>
    </location>
    <ligand>
        <name>substrate</name>
    </ligand>
</feature>
<comment type="catalytic activity">
    <reaction evidence="2">
        <text>4-nitrophenyl phosphate + H2O = 4-nitrophenol + phosphate + H(+)</text>
        <dbReference type="Rhea" id="RHEA:21664"/>
        <dbReference type="ChEBI" id="CHEBI:15377"/>
        <dbReference type="ChEBI" id="CHEBI:15378"/>
        <dbReference type="ChEBI" id="CHEBI:43474"/>
        <dbReference type="ChEBI" id="CHEBI:57917"/>
        <dbReference type="ChEBI" id="CHEBI:61146"/>
        <dbReference type="EC" id="3.1.3.41"/>
    </reaction>
</comment>